<feature type="region of interest" description="Disordered" evidence="2">
    <location>
        <begin position="430"/>
        <end position="459"/>
    </location>
</feature>
<dbReference type="EMBL" id="QJNS01000017">
    <property type="protein sequence ID" value="RYO93602.1"/>
    <property type="molecule type" value="Genomic_DNA"/>
</dbReference>
<feature type="coiled-coil region" evidence="1">
    <location>
        <begin position="79"/>
        <end position="125"/>
    </location>
</feature>
<accession>A0ABY0HJ15</accession>
<name>A0ABY0HJ15_9PEZI</name>
<dbReference type="Proteomes" id="UP000294003">
    <property type="component" value="Unassembled WGS sequence"/>
</dbReference>
<protein>
    <submittedName>
        <fullName evidence="3">Uncharacterized protein</fullName>
    </submittedName>
</protein>
<gene>
    <name evidence="3" type="ORF">DL762_001040</name>
</gene>
<proteinExistence type="predicted"/>
<evidence type="ECO:0000256" key="1">
    <source>
        <dbReference type="SAM" id="Coils"/>
    </source>
</evidence>
<keyword evidence="4" id="KW-1185">Reference proteome</keyword>
<evidence type="ECO:0000313" key="3">
    <source>
        <dbReference type="EMBL" id="RYO93602.1"/>
    </source>
</evidence>
<feature type="compositionally biased region" description="Polar residues" evidence="2">
    <location>
        <begin position="435"/>
        <end position="449"/>
    </location>
</feature>
<keyword evidence="1" id="KW-0175">Coiled coil</keyword>
<feature type="region of interest" description="Disordered" evidence="2">
    <location>
        <begin position="210"/>
        <end position="238"/>
    </location>
</feature>
<evidence type="ECO:0000256" key="2">
    <source>
        <dbReference type="SAM" id="MobiDB-lite"/>
    </source>
</evidence>
<organism evidence="3 4">
    <name type="scientific">Monosporascus cannonballus</name>
    <dbReference type="NCBI Taxonomy" id="155416"/>
    <lineage>
        <taxon>Eukaryota</taxon>
        <taxon>Fungi</taxon>
        <taxon>Dikarya</taxon>
        <taxon>Ascomycota</taxon>
        <taxon>Pezizomycotina</taxon>
        <taxon>Sordariomycetes</taxon>
        <taxon>Xylariomycetidae</taxon>
        <taxon>Xylariales</taxon>
        <taxon>Xylariales incertae sedis</taxon>
        <taxon>Monosporascus</taxon>
    </lineage>
</organism>
<reference evidence="3 4" key="1">
    <citation type="submission" date="2018-06" db="EMBL/GenBank/DDBJ databases">
        <title>Complete Genomes of Monosporascus.</title>
        <authorList>
            <person name="Robinson A.J."/>
            <person name="Natvig D.O."/>
        </authorList>
    </citation>
    <scope>NUCLEOTIDE SEQUENCE [LARGE SCALE GENOMIC DNA]</scope>
    <source>
        <strain evidence="3 4">CBS 609.92</strain>
    </source>
</reference>
<comment type="caution">
    <text evidence="3">The sequence shown here is derived from an EMBL/GenBank/DDBJ whole genome shotgun (WGS) entry which is preliminary data.</text>
</comment>
<sequence length="475" mass="53305">MSGQPSLSPKQIPVVPIDENKLPSGQCRYILLNPEIKGQRCACVGFTLNRALPGVTCECGHNSCYHIKTAEPPPDRMELVLLRRRVQLLEEQLDRENKSGLGMNLGRLARRLGELEDQVEKNKEEFNQDLKGCYRNVNLTWHSVDQLARRQALHEDRFMAYDERLDHHDDTLQSLNDRLGEVNEASIVLEERVEELEDFDVSMLNANCPSRVSSSDTVCSRGRTKDAPQPRHRPSQSQTLADTAVGRAGQVTKEWTVHVSLLPTASQPFPFEKDTTAYQRCLSRGLHRMVAIGGTDSESFVKAVSQAFDSLLQGREWMPLEAQLCDATTLQGLPMLRPLDSGLIGHNNYDLEFIRKHCAVCTPNGKAESLYIALVSDTLSWQFLRWSPCFMEGLEASWAFDPLLDRKDDSEDDDQGPSAGDMMISLSTLKRKASNGFSSTVSPDGTEGSSRPKVQRTTCVPVQMEELHRYRVETA</sequence>
<evidence type="ECO:0000313" key="4">
    <source>
        <dbReference type="Proteomes" id="UP000294003"/>
    </source>
</evidence>